<dbReference type="AlphaFoldDB" id="A0A485LX88"/>
<evidence type="ECO:0000256" key="9">
    <source>
        <dbReference type="ARBA" id="ARBA00022833"/>
    </source>
</evidence>
<sequence>MIFEPDDCSLMNMALEEAKKAAGCGEVPVGAVLVIGGRIFTGHNRVITDSDPTAHAEIAAIRSAAREVGNYRLPGSCLYVTLEPCIMCAGAIVQARVERLVYGARDPRYGAVESMVKIFDLDLNHKPVVHSGILAEQAGELLTQFFEARRKGEVPKWS</sequence>
<keyword evidence="6" id="KW-0819">tRNA processing</keyword>
<dbReference type="NCBIfam" id="NF008113">
    <property type="entry name" value="PRK10860.1"/>
    <property type="match status" value="1"/>
</dbReference>
<dbReference type="InterPro" id="IPR016193">
    <property type="entry name" value="Cytidine_deaminase-like"/>
</dbReference>
<evidence type="ECO:0000256" key="5">
    <source>
        <dbReference type="ARBA" id="ARBA00019216"/>
    </source>
</evidence>
<evidence type="ECO:0000256" key="2">
    <source>
        <dbReference type="ARBA" id="ARBA00010669"/>
    </source>
</evidence>
<dbReference type="PANTHER" id="PTHR11079">
    <property type="entry name" value="CYTOSINE DEAMINASE FAMILY MEMBER"/>
    <property type="match status" value="1"/>
</dbReference>
<proteinExistence type="inferred from homology"/>
<dbReference type="GO" id="GO:0002100">
    <property type="term" value="P:tRNA wobble adenosine to inosine editing"/>
    <property type="evidence" value="ECO:0007669"/>
    <property type="project" value="InterPro"/>
</dbReference>
<feature type="domain" description="CMP/dCMP-type deaminase" evidence="11">
    <location>
        <begin position="5"/>
        <end position="123"/>
    </location>
</feature>
<evidence type="ECO:0000256" key="10">
    <source>
        <dbReference type="ARBA" id="ARBA00048045"/>
    </source>
</evidence>
<evidence type="ECO:0000256" key="1">
    <source>
        <dbReference type="ARBA" id="ARBA00001947"/>
    </source>
</evidence>
<dbReference type="Gene3D" id="3.40.140.10">
    <property type="entry name" value="Cytidine Deaminase, domain 2"/>
    <property type="match status" value="1"/>
</dbReference>
<dbReference type="EC" id="3.5.4.33" evidence="4"/>
<comment type="similarity">
    <text evidence="2">Belongs to the cytidine and deoxycytidylate deaminase family. ADAT2 subfamily.</text>
</comment>
<organism evidence="12">
    <name type="scientific">anaerobic digester metagenome</name>
    <dbReference type="NCBI Taxonomy" id="1263854"/>
    <lineage>
        <taxon>unclassified sequences</taxon>
        <taxon>metagenomes</taxon>
        <taxon>ecological metagenomes</taxon>
    </lineage>
</organism>
<protein>
    <recommendedName>
        <fullName evidence="5">tRNA-specific adenosine deaminase 2</fullName>
        <ecNumber evidence="4">3.5.4.33</ecNumber>
    </recommendedName>
</protein>
<dbReference type="InterPro" id="IPR016192">
    <property type="entry name" value="APOBEC/CMP_deaminase_Zn-bd"/>
</dbReference>
<comment type="cofactor">
    <cofactor evidence="1">
        <name>Zn(2+)</name>
        <dbReference type="ChEBI" id="CHEBI:29105"/>
    </cofactor>
</comment>
<keyword evidence="8 12" id="KW-0378">Hydrolase</keyword>
<comment type="subunit">
    <text evidence="3">Homodimer.</text>
</comment>
<evidence type="ECO:0000256" key="3">
    <source>
        <dbReference type="ARBA" id="ARBA00011738"/>
    </source>
</evidence>
<gene>
    <name evidence="12" type="primary">tadA</name>
    <name evidence="12" type="ORF">SCFA_1470003</name>
</gene>
<accession>A0A485LX88</accession>
<dbReference type="InterPro" id="IPR028883">
    <property type="entry name" value="tRNA_aden_deaminase"/>
</dbReference>
<evidence type="ECO:0000256" key="7">
    <source>
        <dbReference type="ARBA" id="ARBA00022723"/>
    </source>
</evidence>
<evidence type="ECO:0000256" key="8">
    <source>
        <dbReference type="ARBA" id="ARBA00022801"/>
    </source>
</evidence>
<dbReference type="PANTHER" id="PTHR11079:SF202">
    <property type="entry name" value="TRNA-SPECIFIC ADENOSINE DEAMINASE"/>
    <property type="match status" value="1"/>
</dbReference>
<dbReference type="GO" id="GO:0008270">
    <property type="term" value="F:zinc ion binding"/>
    <property type="evidence" value="ECO:0007669"/>
    <property type="project" value="InterPro"/>
</dbReference>
<dbReference type="HAMAP" id="MF_00972">
    <property type="entry name" value="tRNA_aden_deaminase"/>
    <property type="match status" value="1"/>
</dbReference>
<reference evidence="12" key="1">
    <citation type="submission" date="2019-03" db="EMBL/GenBank/DDBJ databases">
        <authorList>
            <person name="Hao L."/>
        </authorList>
    </citation>
    <scope>NUCLEOTIDE SEQUENCE</scope>
</reference>
<keyword evidence="9" id="KW-0862">Zinc</keyword>
<dbReference type="InterPro" id="IPR002125">
    <property type="entry name" value="CMP_dCMP_dom"/>
</dbReference>
<evidence type="ECO:0000313" key="12">
    <source>
        <dbReference type="EMBL" id="VFU12756.1"/>
    </source>
</evidence>
<evidence type="ECO:0000259" key="11">
    <source>
        <dbReference type="PROSITE" id="PS51747"/>
    </source>
</evidence>
<dbReference type="PROSITE" id="PS00903">
    <property type="entry name" value="CYT_DCMP_DEAMINASES_1"/>
    <property type="match status" value="1"/>
</dbReference>
<name>A0A485LX88_9ZZZZ</name>
<comment type="catalytic activity">
    <reaction evidence="10">
        <text>adenosine(34) in tRNA + H2O + H(+) = inosine(34) in tRNA + NH4(+)</text>
        <dbReference type="Rhea" id="RHEA:43168"/>
        <dbReference type="Rhea" id="RHEA-COMP:10373"/>
        <dbReference type="Rhea" id="RHEA-COMP:10374"/>
        <dbReference type="ChEBI" id="CHEBI:15377"/>
        <dbReference type="ChEBI" id="CHEBI:15378"/>
        <dbReference type="ChEBI" id="CHEBI:28938"/>
        <dbReference type="ChEBI" id="CHEBI:74411"/>
        <dbReference type="ChEBI" id="CHEBI:82852"/>
        <dbReference type="EC" id="3.5.4.33"/>
    </reaction>
</comment>
<dbReference type="CDD" id="cd01285">
    <property type="entry name" value="nucleoside_deaminase"/>
    <property type="match status" value="1"/>
</dbReference>
<dbReference type="SUPFAM" id="SSF53927">
    <property type="entry name" value="Cytidine deaminase-like"/>
    <property type="match status" value="1"/>
</dbReference>
<dbReference type="EMBL" id="CAADRM010000054">
    <property type="protein sequence ID" value="VFU12756.1"/>
    <property type="molecule type" value="Genomic_DNA"/>
</dbReference>
<evidence type="ECO:0000256" key="4">
    <source>
        <dbReference type="ARBA" id="ARBA00012740"/>
    </source>
</evidence>
<evidence type="ECO:0000256" key="6">
    <source>
        <dbReference type="ARBA" id="ARBA00022694"/>
    </source>
</evidence>
<dbReference type="Pfam" id="PF00383">
    <property type="entry name" value="dCMP_cyt_deam_1"/>
    <property type="match status" value="1"/>
</dbReference>
<dbReference type="GO" id="GO:0052717">
    <property type="term" value="F:tRNA-specific adenosine-34 deaminase activity"/>
    <property type="evidence" value="ECO:0007669"/>
    <property type="project" value="UniProtKB-EC"/>
</dbReference>
<keyword evidence="7" id="KW-0479">Metal-binding</keyword>
<dbReference type="PROSITE" id="PS51747">
    <property type="entry name" value="CYT_DCMP_DEAMINASES_2"/>
    <property type="match status" value="1"/>
</dbReference>